<accession>A0AAP6Y694</accession>
<dbReference type="AlphaFoldDB" id="A0AAP6Y694"/>
<feature type="domain" description="GST N-terminal" evidence="1">
    <location>
        <begin position="1"/>
        <end position="77"/>
    </location>
</feature>
<dbReference type="InterPro" id="IPR004045">
    <property type="entry name" value="Glutathione_S-Trfase_N"/>
</dbReference>
<name>A0AAP6Y694_9GAMM</name>
<evidence type="ECO:0000313" key="2">
    <source>
        <dbReference type="EMBL" id="NMP04090.1"/>
    </source>
</evidence>
<dbReference type="Pfam" id="PF13417">
    <property type="entry name" value="GST_N_3"/>
    <property type="match status" value="1"/>
</dbReference>
<dbReference type="SUPFAM" id="SSF52833">
    <property type="entry name" value="Thioredoxin-like"/>
    <property type="match status" value="1"/>
</dbReference>
<dbReference type="GO" id="GO:0005829">
    <property type="term" value="C:cytosol"/>
    <property type="evidence" value="ECO:0007669"/>
    <property type="project" value="InterPro"/>
</dbReference>
<gene>
    <name evidence="2" type="primary">grxB</name>
    <name evidence="2" type="ORF">HHE94_15405</name>
</gene>
<dbReference type="PROSITE" id="PS50404">
    <property type="entry name" value="GST_NTER"/>
    <property type="match status" value="1"/>
</dbReference>
<evidence type="ECO:0000259" key="1">
    <source>
        <dbReference type="PROSITE" id="PS50404"/>
    </source>
</evidence>
<reference evidence="2 3" key="1">
    <citation type="submission" date="2020-04" db="EMBL/GenBank/DDBJ databases">
        <title>Genome sequencing and assembly of Pseudoalteromonas arctica.</title>
        <authorList>
            <person name="Cook G.M."/>
        </authorList>
    </citation>
    <scope>NUCLEOTIDE SEQUENCE [LARGE SCALE GENOMIC DNA]</scope>
    <source>
        <strain evidence="2 3">NEC-BIFX-2020_001</strain>
    </source>
</reference>
<dbReference type="Gene3D" id="3.40.30.10">
    <property type="entry name" value="Glutaredoxin"/>
    <property type="match status" value="1"/>
</dbReference>
<dbReference type="Pfam" id="PF04399">
    <property type="entry name" value="Glutaredoxin2_C"/>
    <property type="match status" value="1"/>
</dbReference>
<dbReference type="NCBIfam" id="NF007702">
    <property type="entry name" value="PRK10387.1"/>
    <property type="match status" value="1"/>
</dbReference>
<dbReference type="InterPro" id="IPR036249">
    <property type="entry name" value="Thioredoxin-like_sf"/>
</dbReference>
<dbReference type="EMBL" id="JABBYB010000009">
    <property type="protein sequence ID" value="NMP04090.1"/>
    <property type="molecule type" value="Genomic_DNA"/>
</dbReference>
<dbReference type="SUPFAM" id="SSF47616">
    <property type="entry name" value="GST C-terminal domain-like"/>
    <property type="match status" value="1"/>
</dbReference>
<dbReference type="NCBIfam" id="TIGR02182">
    <property type="entry name" value="GRXB"/>
    <property type="match status" value="1"/>
</dbReference>
<dbReference type="InterPro" id="IPR036282">
    <property type="entry name" value="Glutathione-S-Trfase_C_sf"/>
</dbReference>
<dbReference type="InterPro" id="IPR007494">
    <property type="entry name" value="Glutaredoxin2_C"/>
</dbReference>
<dbReference type="PROSITE" id="PS00195">
    <property type="entry name" value="GLUTAREDOXIN_1"/>
    <property type="match status" value="1"/>
</dbReference>
<dbReference type="Proteomes" id="UP000549590">
    <property type="component" value="Unassembled WGS sequence"/>
</dbReference>
<dbReference type="InterPro" id="IPR011901">
    <property type="entry name" value="Grx2"/>
</dbReference>
<comment type="caution">
    <text evidence="2">The sequence shown here is derived from an EMBL/GenBank/DDBJ whole genome shotgun (WGS) entry which is preliminary data.</text>
</comment>
<evidence type="ECO:0000313" key="3">
    <source>
        <dbReference type="Proteomes" id="UP000549590"/>
    </source>
</evidence>
<protein>
    <submittedName>
        <fullName evidence="2">Glutaredoxin 2</fullName>
    </submittedName>
</protein>
<dbReference type="Gene3D" id="1.20.1050.10">
    <property type="match status" value="1"/>
</dbReference>
<dbReference type="RefSeq" id="WP_165725895.1">
    <property type="nucleotide sequence ID" value="NZ_JABBYB010000009.1"/>
</dbReference>
<organism evidence="2 3">
    <name type="scientific">Pseudoalteromonas arctica</name>
    <dbReference type="NCBI Taxonomy" id="394751"/>
    <lineage>
        <taxon>Bacteria</taxon>
        <taxon>Pseudomonadati</taxon>
        <taxon>Pseudomonadota</taxon>
        <taxon>Gammaproteobacteria</taxon>
        <taxon>Alteromonadales</taxon>
        <taxon>Pseudoalteromonadaceae</taxon>
        <taxon>Pseudoalteromonas</taxon>
    </lineage>
</organism>
<proteinExistence type="predicted"/>
<dbReference type="PROSITE" id="PS51354">
    <property type="entry name" value="GLUTAREDOXIN_2"/>
    <property type="match status" value="1"/>
</dbReference>
<sequence>MKLYTYSHCPFCARVSYIAGKLNIKLEEVIIDYDDIETPTNLIGKKMVPILEKDDGSIMAESNDIIRYFLQQKNVDEPMEPSKNSLQWQSSAFLPLQQIGYPRWPLLSLNEFKTESSRVAWEDKKQTIDLNFVQLLASTSDIVSQVNAFLIGSEKLLNIEDGKSNISLFDSAIYFSILRGLYCEPTITWPQQLNVWMNNEALDSGVPLLK</sequence>
<dbReference type="InterPro" id="IPR011767">
    <property type="entry name" value="GLR_AS"/>
</dbReference>